<feature type="region of interest" description="Disordered" evidence="1">
    <location>
        <begin position="360"/>
        <end position="504"/>
    </location>
</feature>
<feature type="compositionally biased region" description="Low complexity" evidence="1">
    <location>
        <begin position="529"/>
        <end position="544"/>
    </location>
</feature>
<gene>
    <name evidence="2" type="ORF">GGX14DRAFT_418779</name>
</gene>
<feature type="compositionally biased region" description="Basic and acidic residues" evidence="1">
    <location>
        <begin position="435"/>
        <end position="445"/>
    </location>
</feature>
<feature type="region of interest" description="Disordered" evidence="1">
    <location>
        <begin position="227"/>
        <end position="346"/>
    </location>
</feature>
<feature type="compositionally biased region" description="Polar residues" evidence="1">
    <location>
        <begin position="368"/>
        <end position="385"/>
    </location>
</feature>
<evidence type="ECO:0000313" key="3">
    <source>
        <dbReference type="Proteomes" id="UP001219525"/>
    </source>
</evidence>
<evidence type="ECO:0000313" key="2">
    <source>
        <dbReference type="EMBL" id="KAJ7227240.1"/>
    </source>
</evidence>
<name>A0AAD6YRV1_9AGAR</name>
<feature type="region of interest" description="Disordered" evidence="1">
    <location>
        <begin position="520"/>
        <end position="565"/>
    </location>
</feature>
<comment type="caution">
    <text evidence="2">The sequence shown here is derived from an EMBL/GenBank/DDBJ whole genome shotgun (WGS) entry which is preliminary data.</text>
</comment>
<feature type="compositionally biased region" description="Polar residues" evidence="1">
    <location>
        <begin position="252"/>
        <end position="292"/>
    </location>
</feature>
<dbReference type="EMBL" id="JARJCW010000003">
    <property type="protein sequence ID" value="KAJ7227240.1"/>
    <property type="molecule type" value="Genomic_DNA"/>
</dbReference>
<feature type="compositionally biased region" description="Low complexity" evidence="1">
    <location>
        <begin position="334"/>
        <end position="345"/>
    </location>
</feature>
<dbReference type="AlphaFoldDB" id="A0AAD6YRV1"/>
<reference evidence="2" key="1">
    <citation type="submission" date="2023-03" db="EMBL/GenBank/DDBJ databases">
        <title>Massive genome expansion in bonnet fungi (Mycena s.s.) driven by repeated elements and novel gene families across ecological guilds.</title>
        <authorList>
            <consortium name="Lawrence Berkeley National Laboratory"/>
            <person name="Harder C.B."/>
            <person name="Miyauchi S."/>
            <person name="Viragh M."/>
            <person name="Kuo A."/>
            <person name="Thoen E."/>
            <person name="Andreopoulos B."/>
            <person name="Lu D."/>
            <person name="Skrede I."/>
            <person name="Drula E."/>
            <person name="Henrissat B."/>
            <person name="Morin E."/>
            <person name="Kohler A."/>
            <person name="Barry K."/>
            <person name="LaButti K."/>
            <person name="Morin E."/>
            <person name="Salamov A."/>
            <person name="Lipzen A."/>
            <person name="Mereny Z."/>
            <person name="Hegedus B."/>
            <person name="Baldrian P."/>
            <person name="Stursova M."/>
            <person name="Weitz H."/>
            <person name="Taylor A."/>
            <person name="Grigoriev I.V."/>
            <person name="Nagy L.G."/>
            <person name="Martin F."/>
            <person name="Kauserud H."/>
        </authorList>
    </citation>
    <scope>NUCLEOTIDE SEQUENCE</scope>
    <source>
        <strain evidence="2">9144</strain>
    </source>
</reference>
<evidence type="ECO:0000256" key="1">
    <source>
        <dbReference type="SAM" id="MobiDB-lite"/>
    </source>
</evidence>
<dbReference type="Proteomes" id="UP001219525">
    <property type="component" value="Unassembled WGS sequence"/>
</dbReference>
<feature type="compositionally biased region" description="Low complexity" evidence="1">
    <location>
        <begin position="696"/>
        <end position="722"/>
    </location>
</feature>
<organism evidence="2 3">
    <name type="scientific">Mycena pura</name>
    <dbReference type="NCBI Taxonomy" id="153505"/>
    <lineage>
        <taxon>Eukaryota</taxon>
        <taxon>Fungi</taxon>
        <taxon>Dikarya</taxon>
        <taxon>Basidiomycota</taxon>
        <taxon>Agaricomycotina</taxon>
        <taxon>Agaricomycetes</taxon>
        <taxon>Agaricomycetidae</taxon>
        <taxon>Agaricales</taxon>
        <taxon>Marasmiineae</taxon>
        <taxon>Mycenaceae</taxon>
        <taxon>Mycena</taxon>
    </lineage>
</organism>
<keyword evidence="3" id="KW-1185">Reference proteome</keyword>
<feature type="region of interest" description="Disordered" evidence="1">
    <location>
        <begin position="631"/>
        <end position="722"/>
    </location>
</feature>
<protein>
    <submittedName>
        <fullName evidence="2">Uncharacterized protein</fullName>
    </submittedName>
</protein>
<accession>A0AAD6YRV1</accession>
<feature type="compositionally biased region" description="Polar residues" evidence="1">
    <location>
        <begin position="456"/>
        <end position="472"/>
    </location>
</feature>
<feature type="compositionally biased region" description="Polar residues" evidence="1">
    <location>
        <begin position="659"/>
        <end position="693"/>
    </location>
</feature>
<proteinExistence type="predicted"/>
<sequence length="839" mass="91797">MASPQGQPSLAERVDIHKSCKSLETLLNVLNDYCEAAGAVVLLQKKLSKALRETASMKVTGEIASNAMNTSATIFEAMSDIDSKFAKIADKEYDGISAEVKKWFKKLAKEEKAHDDRISSANARIKQAGQIYEKKSKKNSRDSADEHARYINLISSLGPEISQDKYNHALQVTQRHITATYSVAACLSRVADAEWMRACEGVRRFSPTIGPLGEWRALCEGGWTGPLPLPLVDPDPDSQQPEQEIRGDDGTTYRNVNPTEVNTTYEPVQTPSLTPLSSPNVPRAVMQQTPPSSFDPPRPSIDPNSGSVRSLSAFPSPPTHFPIPTRQQSLQPGSASSSTSNSNLNFPVMPQAELSLLEPDRQVEEPSSIPSSPNRPFAENNSAPTRPTAAPLPQDNLKISRPVPVRSHTEESYQSDFSPVPSPSAPGSGTFRQFSRRDHPADERNFAPGPKAQPDVSDTMQSTSGVQRSDTGGSTGSVVAAMRSRYSATSGTTSPPPKDMPRLPLSVSNLATRYQPVDSMHVSRTRAASPPVLSSLPSLQTSSPDRYRQAETSFGDRNTPGGYSPARILLGSSTAEESVQRRNQQLDQRLDEVAELEFLEKERALQEKELEIVLRAKQLEQERANLRNMLADSTQREAWDNGTASPKPQLRPRERKTSFRNTSPLPRPQSQLETRVQPSYVGNNQAHSYSTNHLVPPSLSQPSPRSSTSSADSAQSSSQHAPYCGCETCSIAQYKMPSNRAPSPHDLRPPEKPLILRPTEKPKGWIRRLSMPVGNAFSLEKKNSSKMYSLDAGKRGANGSATTLRNVDEEGRMIGRRSYEASAVGNRSMTNLVGAGVRR</sequence>
<feature type="region of interest" description="Disordered" evidence="1">
    <location>
        <begin position="737"/>
        <end position="757"/>
    </location>
</feature>